<gene>
    <name evidence="3" type="ORF">KCTCHS21_02010</name>
</gene>
<dbReference type="Proteomes" id="UP000289856">
    <property type="component" value="Chromosome"/>
</dbReference>
<name>A0A3T1CY60_9BACL</name>
<dbReference type="RefSeq" id="WP_130604726.1">
    <property type="nucleotide sequence ID" value="NZ_AP019400.1"/>
</dbReference>
<dbReference type="Pfam" id="PF13240">
    <property type="entry name" value="Zn_Ribbon_1"/>
    <property type="match status" value="1"/>
</dbReference>
<feature type="transmembrane region" description="Helical" evidence="1">
    <location>
        <begin position="47"/>
        <end position="67"/>
    </location>
</feature>
<evidence type="ECO:0000259" key="2">
    <source>
        <dbReference type="Pfam" id="PF13240"/>
    </source>
</evidence>
<dbReference type="EMBL" id="AP019400">
    <property type="protein sequence ID" value="BBI30802.1"/>
    <property type="molecule type" value="Genomic_DNA"/>
</dbReference>
<keyword evidence="1" id="KW-0472">Membrane</keyword>
<keyword evidence="1" id="KW-1133">Transmembrane helix</keyword>
<organism evidence="3 4">
    <name type="scientific">Cohnella abietis</name>
    <dbReference type="NCBI Taxonomy" id="2507935"/>
    <lineage>
        <taxon>Bacteria</taxon>
        <taxon>Bacillati</taxon>
        <taxon>Bacillota</taxon>
        <taxon>Bacilli</taxon>
        <taxon>Bacillales</taxon>
        <taxon>Paenibacillaceae</taxon>
        <taxon>Cohnella</taxon>
    </lineage>
</organism>
<accession>A0A3T1CY60</accession>
<dbReference type="AlphaFoldDB" id="A0A3T1CY60"/>
<feature type="transmembrane region" description="Helical" evidence="1">
    <location>
        <begin position="115"/>
        <end position="134"/>
    </location>
</feature>
<evidence type="ECO:0000313" key="4">
    <source>
        <dbReference type="Proteomes" id="UP000289856"/>
    </source>
</evidence>
<dbReference type="KEGG" id="cohn:KCTCHS21_02010"/>
<keyword evidence="4" id="KW-1185">Reference proteome</keyword>
<sequence>MGLHCTYCGNKNDEDAVFCSECGKARTPNDEKKEFNKTPLISSKKTIVIVSILVGLLFGGAIGFSLAPESAGRGEKPSVMNLIKGSYYDPVNHVLRKSGDPDSHISTALRKGREYLFLFSLLGACTGGLVGYGLQRRKT</sequence>
<reference evidence="3 4" key="1">
    <citation type="submission" date="2019-01" db="EMBL/GenBank/DDBJ databases">
        <title>Complete genome sequence of Cohnella hallensis HS21 isolated from Korean fir (Abies koreana) rhizospheric soil.</title>
        <authorList>
            <person name="Jiang L."/>
            <person name="Kang S.W."/>
            <person name="Kim S."/>
            <person name="Jung J."/>
            <person name="Kim C.Y."/>
            <person name="Kim D.H."/>
            <person name="Kim S.W."/>
            <person name="Lee J."/>
        </authorList>
    </citation>
    <scope>NUCLEOTIDE SEQUENCE [LARGE SCALE GENOMIC DNA]</scope>
    <source>
        <strain evidence="3 4">HS21</strain>
    </source>
</reference>
<protein>
    <recommendedName>
        <fullName evidence="2">Zinc-ribbon domain-containing protein</fullName>
    </recommendedName>
</protein>
<feature type="domain" description="Zinc-ribbon" evidence="2">
    <location>
        <begin position="4"/>
        <end position="24"/>
    </location>
</feature>
<proteinExistence type="predicted"/>
<evidence type="ECO:0000256" key="1">
    <source>
        <dbReference type="SAM" id="Phobius"/>
    </source>
</evidence>
<dbReference type="InterPro" id="IPR026870">
    <property type="entry name" value="Zinc_ribbon_dom"/>
</dbReference>
<dbReference type="OrthoDB" id="2414157at2"/>
<keyword evidence="1" id="KW-0812">Transmembrane</keyword>
<evidence type="ECO:0000313" key="3">
    <source>
        <dbReference type="EMBL" id="BBI30802.1"/>
    </source>
</evidence>